<protein>
    <recommendedName>
        <fullName evidence="8 10">Aminodeoxychorismate lyase</fullName>
        <ecNumber evidence="8 10">4.1.3.38</ecNumber>
    </recommendedName>
</protein>
<dbReference type="Proteomes" id="UP000308707">
    <property type="component" value="Unassembled WGS sequence"/>
</dbReference>
<evidence type="ECO:0000256" key="5">
    <source>
        <dbReference type="ARBA" id="ARBA00022909"/>
    </source>
</evidence>
<proteinExistence type="inferred from homology"/>
<dbReference type="PANTHER" id="PTHR42743:SF2">
    <property type="entry name" value="AMINODEOXYCHORISMATE LYASE"/>
    <property type="match status" value="1"/>
</dbReference>
<accession>A0A4U5JV55</accession>
<dbReference type="GO" id="GO:0008696">
    <property type="term" value="F:4-amino-4-deoxychorismate lyase activity"/>
    <property type="evidence" value="ECO:0007669"/>
    <property type="project" value="UniProtKB-UniRule"/>
</dbReference>
<dbReference type="EC" id="4.1.3.38" evidence="8 10"/>
<keyword evidence="6 11" id="KW-0456">Lyase</keyword>
<dbReference type="InterPro" id="IPR001544">
    <property type="entry name" value="Aminotrans_IV"/>
</dbReference>
<dbReference type="GO" id="GO:0008153">
    <property type="term" value="P:4-aminobenzoate biosynthetic process"/>
    <property type="evidence" value="ECO:0007669"/>
    <property type="project" value="UniProtKB-UniRule"/>
</dbReference>
<comment type="similarity">
    <text evidence="2">Belongs to the class-IV pyridoxal-phosphate-dependent aminotransferase family.</text>
</comment>
<dbReference type="PANTHER" id="PTHR42743">
    <property type="entry name" value="AMINO-ACID AMINOTRANSFERASE"/>
    <property type="match status" value="1"/>
</dbReference>
<keyword evidence="12" id="KW-1185">Reference proteome</keyword>
<dbReference type="NCBIfam" id="TIGR03461">
    <property type="entry name" value="pabC_Proteo"/>
    <property type="match status" value="1"/>
</dbReference>
<gene>
    <name evidence="11" type="primary">pabC</name>
    <name evidence="11" type="ORF">FCE95_01010</name>
</gene>
<dbReference type="Pfam" id="PF01063">
    <property type="entry name" value="Aminotran_4"/>
    <property type="match status" value="1"/>
</dbReference>
<name>A0A4U5JV55_9GAMM</name>
<comment type="catalytic activity">
    <reaction evidence="9">
        <text>4-amino-4-deoxychorismate = 4-aminobenzoate + pyruvate + H(+)</text>
        <dbReference type="Rhea" id="RHEA:16201"/>
        <dbReference type="ChEBI" id="CHEBI:15361"/>
        <dbReference type="ChEBI" id="CHEBI:15378"/>
        <dbReference type="ChEBI" id="CHEBI:17836"/>
        <dbReference type="ChEBI" id="CHEBI:58406"/>
        <dbReference type="EC" id="4.1.3.38"/>
    </reaction>
</comment>
<dbReference type="Gene3D" id="3.20.10.10">
    <property type="entry name" value="D-amino Acid Aminotransferase, subunit A, domain 2"/>
    <property type="match status" value="1"/>
</dbReference>
<comment type="subunit">
    <text evidence="3">Homodimer.</text>
</comment>
<comment type="cofactor">
    <cofactor evidence="1">
        <name>pyridoxal 5'-phosphate</name>
        <dbReference type="ChEBI" id="CHEBI:597326"/>
    </cofactor>
</comment>
<evidence type="ECO:0000256" key="10">
    <source>
        <dbReference type="NCBIfam" id="TIGR03461"/>
    </source>
</evidence>
<dbReference type="InterPro" id="IPR036038">
    <property type="entry name" value="Aminotransferase-like"/>
</dbReference>
<evidence type="ECO:0000313" key="11">
    <source>
        <dbReference type="EMBL" id="TKR32936.1"/>
    </source>
</evidence>
<evidence type="ECO:0000256" key="6">
    <source>
        <dbReference type="ARBA" id="ARBA00023239"/>
    </source>
</evidence>
<evidence type="ECO:0000313" key="12">
    <source>
        <dbReference type="Proteomes" id="UP000308707"/>
    </source>
</evidence>
<comment type="pathway">
    <text evidence="7">Cofactor biosynthesis; tetrahydrofolate biosynthesis; 4-aminobenzoate from chorismate: step 2/2.</text>
</comment>
<dbReference type="AlphaFoldDB" id="A0A4U5JV55"/>
<evidence type="ECO:0000256" key="3">
    <source>
        <dbReference type="ARBA" id="ARBA00011738"/>
    </source>
</evidence>
<evidence type="ECO:0000256" key="2">
    <source>
        <dbReference type="ARBA" id="ARBA00009320"/>
    </source>
</evidence>
<dbReference type="OrthoDB" id="9805628at2"/>
<dbReference type="CDD" id="cd01559">
    <property type="entry name" value="ADCL_like"/>
    <property type="match status" value="1"/>
</dbReference>
<keyword evidence="5" id="KW-0289">Folate biosynthesis</keyword>
<reference evidence="11 12" key="1">
    <citation type="submission" date="2019-04" db="EMBL/GenBank/DDBJ databases">
        <title>Reference strain of H23.</title>
        <authorList>
            <person name="Luo X."/>
        </authorList>
    </citation>
    <scope>NUCLEOTIDE SEQUENCE [LARGE SCALE GENOMIC DNA]</scope>
    <source>
        <strain evidence="11 12">H23</strain>
    </source>
</reference>
<dbReference type="RefSeq" id="WP_137265145.1">
    <property type="nucleotide sequence ID" value="NZ_SZUA01000001.1"/>
</dbReference>
<organism evidence="11 12">
    <name type="scientific">Luteimonas gilva</name>
    <dbReference type="NCBI Taxonomy" id="2572684"/>
    <lineage>
        <taxon>Bacteria</taxon>
        <taxon>Pseudomonadati</taxon>
        <taxon>Pseudomonadota</taxon>
        <taxon>Gammaproteobacteria</taxon>
        <taxon>Lysobacterales</taxon>
        <taxon>Lysobacteraceae</taxon>
        <taxon>Luteimonas</taxon>
    </lineage>
</organism>
<evidence type="ECO:0000256" key="7">
    <source>
        <dbReference type="ARBA" id="ARBA00035633"/>
    </source>
</evidence>
<dbReference type="GO" id="GO:0030170">
    <property type="term" value="F:pyridoxal phosphate binding"/>
    <property type="evidence" value="ECO:0007669"/>
    <property type="project" value="InterPro"/>
</dbReference>
<dbReference type="GO" id="GO:0005829">
    <property type="term" value="C:cytosol"/>
    <property type="evidence" value="ECO:0007669"/>
    <property type="project" value="TreeGrafter"/>
</dbReference>
<dbReference type="InterPro" id="IPR017824">
    <property type="entry name" value="Aminodeoxychorismate_lyase_IV"/>
</dbReference>
<dbReference type="InterPro" id="IPR043132">
    <property type="entry name" value="BCAT-like_C"/>
</dbReference>
<evidence type="ECO:0000256" key="1">
    <source>
        <dbReference type="ARBA" id="ARBA00001933"/>
    </source>
</evidence>
<evidence type="ECO:0000256" key="8">
    <source>
        <dbReference type="ARBA" id="ARBA00035676"/>
    </source>
</evidence>
<evidence type="ECO:0000256" key="4">
    <source>
        <dbReference type="ARBA" id="ARBA00022898"/>
    </source>
</evidence>
<dbReference type="Gene3D" id="3.30.470.10">
    <property type="match status" value="1"/>
</dbReference>
<dbReference type="EMBL" id="SZUA01000001">
    <property type="protein sequence ID" value="TKR32936.1"/>
    <property type="molecule type" value="Genomic_DNA"/>
</dbReference>
<keyword evidence="4" id="KW-0663">Pyridoxal phosphate</keyword>
<evidence type="ECO:0000256" key="9">
    <source>
        <dbReference type="ARBA" id="ARBA00049529"/>
    </source>
</evidence>
<comment type="caution">
    <text evidence="11">The sequence shown here is derived from an EMBL/GenBank/DDBJ whole genome shotgun (WGS) entry which is preliminary data.</text>
</comment>
<dbReference type="InterPro" id="IPR050571">
    <property type="entry name" value="Class-IV_PLP-Dep_Aminotrnsfr"/>
</dbReference>
<dbReference type="GO" id="GO:0046656">
    <property type="term" value="P:folic acid biosynthetic process"/>
    <property type="evidence" value="ECO:0007669"/>
    <property type="project" value="UniProtKB-KW"/>
</dbReference>
<sequence>MNARVFVGERRAEAIAADDRGLAYGDGLFETMRAHRGGVPWWDAHWTRLAKGAARLRLALPDRNFVRSQAAALLEGADAGVLKLIVTRGSGGRGYSPPMDAEPSWILSLHPLPSSPMQGLTLRWCATRLAIQPALAGLKHCNRLEQVLARAEWQDDAAADRDADEGLMLDTEGHAVSATAANVFALIDGRWATPRLDRCGVAGICRDWALSDLRAEEIRLLPAQLESAETIFLCNAVRGILTVARLGERAWAPHPQVSALRGRLAAAAPMFADPQRGILA</sequence>
<dbReference type="SUPFAM" id="SSF56752">
    <property type="entry name" value="D-aminoacid aminotransferase-like PLP-dependent enzymes"/>
    <property type="match status" value="1"/>
</dbReference>
<dbReference type="InterPro" id="IPR043131">
    <property type="entry name" value="BCAT-like_N"/>
</dbReference>